<evidence type="ECO:0000313" key="1">
    <source>
        <dbReference type="EMBL" id="PWN48353.1"/>
    </source>
</evidence>
<dbReference type="Proteomes" id="UP000245626">
    <property type="component" value="Unassembled WGS sequence"/>
</dbReference>
<reference evidence="1 2" key="1">
    <citation type="journal article" date="2018" name="Mol. Biol. Evol.">
        <title>Broad Genomic Sampling Reveals a Smut Pathogenic Ancestry of the Fungal Clade Ustilaginomycotina.</title>
        <authorList>
            <person name="Kijpornyongpan T."/>
            <person name="Mondo S.J."/>
            <person name="Barry K."/>
            <person name="Sandor L."/>
            <person name="Lee J."/>
            <person name="Lipzen A."/>
            <person name="Pangilinan J."/>
            <person name="LaButti K."/>
            <person name="Hainaut M."/>
            <person name="Henrissat B."/>
            <person name="Grigoriev I.V."/>
            <person name="Spatafora J.W."/>
            <person name="Aime M.C."/>
        </authorList>
    </citation>
    <scope>NUCLEOTIDE SEQUENCE [LARGE SCALE GENOMIC DNA]</scope>
    <source>
        <strain evidence="1 2">SA 807</strain>
    </source>
</reference>
<evidence type="ECO:0000313" key="2">
    <source>
        <dbReference type="Proteomes" id="UP000245626"/>
    </source>
</evidence>
<organism evidence="1 2">
    <name type="scientific">Violaceomyces palustris</name>
    <dbReference type="NCBI Taxonomy" id="1673888"/>
    <lineage>
        <taxon>Eukaryota</taxon>
        <taxon>Fungi</taxon>
        <taxon>Dikarya</taxon>
        <taxon>Basidiomycota</taxon>
        <taxon>Ustilaginomycotina</taxon>
        <taxon>Ustilaginomycetes</taxon>
        <taxon>Violaceomycetales</taxon>
        <taxon>Violaceomycetaceae</taxon>
        <taxon>Violaceomyces</taxon>
    </lineage>
</organism>
<dbReference type="EMBL" id="KZ820219">
    <property type="protein sequence ID" value="PWN48353.1"/>
    <property type="molecule type" value="Genomic_DNA"/>
</dbReference>
<sequence length="383" mass="42448">MSTLQGQSFNLEMVSKVLEQDSKKLICCTCGAQYSQEDPSKLFPPNSCIICLDERQYVAPGGQKWTNLEELEFGEGRLDFEMVPEPSEPCILRLKSFFSGGGGDGDGADLPSSPVRRGGWRDTVGIGQTPILVTTTKGILIWDCSALFTRNLASRILQLQQSSRLPFLGIFVSHPHFYNSSLTWAKALSTKVHISSLDKEWYLRGLCQVSDGLYSLVDTAREDFSPEERLDIQACSEHVVAWEGDVLEVVPGVKVLRCGGHFPGSSILVWDRDLTPGHDTTSQRAGDGNARRGGVALCSDTFMPCPDGKTFSFMWSYPNMIPLKPKDVEKIWQSVRPYPFQDVIGGWPGKAILGSSHEKLRISACNFVEMEGWDPTGFDFSYP</sequence>
<protein>
    <submittedName>
        <fullName evidence="1">Uncharacterized protein</fullName>
    </submittedName>
</protein>
<gene>
    <name evidence="1" type="ORF">IE53DRAFT_389448</name>
</gene>
<name>A0ACD0NR97_9BASI</name>
<accession>A0ACD0NR97</accession>
<proteinExistence type="predicted"/>
<keyword evidence="2" id="KW-1185">Reference proteome</keyword>